<dbReference type="Proteomes" id="UP000663901">
    <property type="component" value="Chromosome"/>
</dbReference>
<evidence type="ECO:0000313" key="1">
    <source>
        <dbReference type="EMBL" id="QTC45478.1"/>
    </source>
</evidence>
<name>A0A8A4K0W2_PANAN</name>
<dbReference type="RefSeq" id="WP_110286411.1">
    <property type="nucleotide sequence ID" value="NZ_CP059084.1"/>
</dbReference>
<protein>
    <submittedName>
        <fullName evidence="1">Uncharacterized protein</fullName>
    </submittedName>
</protein>
<sequence>MGLRDLTFREAVTLKDFLPCLSVAREVSDTLCQLNAERAGSKNKAFIDAYHDDKSVAREASDTLCQLSAERAGNKNRAFIDAYHDDKMVTPRLLVE</sequence>
<organism evidence="1 2">
    <name type="scientific">Pantoea ananas</name>
    <name type="common">Erwinia uredovora</name>
    <dbReference type="NCBI Taxonomy" id="553"/>
    <lineage>
        <taxon>Bacteria</taxon>
        <taxon>Pseudomonadati</taxon>
        <taxon>Pseudomonadota</taxon>
        <taxon>Gammaproteobacteria</taxon>
        <taxon>Enterobacterales</taxon>
        <taxon>Erwiniaceae</taxon>
        <taxon>Pantoea</taxon>
    </lineage>
</organism>
<dbReference type="EMBL" id="CP059084">
    <property type="protein sequence ID" value="QTC45478.1"/>
    <property type="molecule type" value="Genomic_DNA"/>
</dbReference>
<accession>A0A8A4K0W2</accession>
<reference evidence="1" key="1">
    <citation type="submission" date="2020-07" db="EMBL/GenBank/DDBJ databases">
        <title>Genome Sequences for Panteoa spp. that cause Center Rot in Onions.</title>
        <authorList>
            <person name="Asselin J.A."/>
            <person name="Helmann T."/>
            <person name="Beer S."/>
            <person name="Stodghill P."/>
        </authorList>
    </citation>
    <scope>NUCLEOTIDE SEQUENCE</scope>
    <source>
        <strain evidence="1">OC5a</strain>
    </source>
</reference>
<proteinExistence type="predicted"/>
<evidence type="ECO:0000313" key="2">
    <source>
        <dbReference type="Proteomes" id="UP000663901"/>
    </source>
</evidence>
<dbReference type="AlphaFoldDB" id="A0A8A4K0W2"/>
<gene>
    <name evidence="1" type="ORF">H0Z12_17485</name>
</gene>